<gene>
    <name evidence="3" type="ORF">GCM10007380_23120</name>
</gene>
<dbReference type="PANTHER" id="PTHR48100:SF59">
    <property type="entry name" value="ADENOSYLCOBALAMIN_ALPHA-RIBAZOLE PHOSPHATASE"/>
    <property type="match status" value="1"/>
</dbReference>
<dbReference type="InterPro" id="IPR050275">
    <property type="entry name" value="PGM_Phosphatase"/>
</dbReference>
<comment type="caution">
    <text evidence="3">The sequence shown here is derived from an EMBL/GenBank/DDBJ whole genome shotgun (WGS) entry which is preliminary data.</text>
</comment>
<keyword evidence="4" id="KW-1185">Reference proteome</keyword>
<dbReference type="PROSITE" id="PS00175">
    <property type="entry name" value="PG_MUTASE"/>
    <property type="match status" value="1"/>
</dbReference>
<feature type="binding site" evidence="2">
    <location>
        <position position="58"/>
    </location>
    <ligand>
        <name>substrate</name>
    </ligand>
</feature>
<dbReference type="InterPro" id="IPR001345">
    <property type="entry name" value="PG/BPGM_mutase_AS"/>
</dbReference>
<evidence type="ECO:0000256" key="1">
    <source>
        <dbReference type="PIRSR" id="PIRSR613078-1"/>
    </source>
</evidence>
<protein>
    <submittedName>
        <fullName evidence="3">Phosphoglycerate mutase</fullName>
    </submittedName>
</protein>
<dbReference type="AlphaFoldDB" id="A0A8J3AIN6"/>
<dbReference type="CDD" id="cd07067">
    <property type="entry name" value="HP_PGM_like"/>
    <property type="match status" value="1"/>
</dbReference>
<evidence type="ECO:0000256" key="2">
    <source>
        <dbReference type="PIRSR" id="PIRSR613078-2"/>
    </source>
</evidence>
<feature type="binding site" evidence="2">
    <location>
        <begin position="8"/>
        <end position="15"/>
    </location>
    <ligand>
        <name>substrate</name>
    </ligand>
</feature>
<dbReference type="SMART" id="SM00855">
    <property type="entry name" value="PGAM"/>
    <property type="match status" value="1"/>
</dbReference>
<dbReference type="RefSeq" id="WP_088000208.1">
    <property type="nucleotide sequence ID" value="NZ_BMHB01000001.1"/>
</dbReference>
<dbReference type="Pfam" id="PF00300">
    <property type="entry name" value="His_Phos_1"/>
    <property type="match status" value="1"/>
</dbReference>
<dbReference type="EMBL" id="BMHB01000001">
    <property type="protein sequence ID" value="GGI14474.1"/>
    <property type="molecule type" value="Genomic_DNA"/>
</dbReference>
<dbReference type="Gene3D" id="3.40.50.1240">
    <property type="entry name" value="Phosphoglycerate mutase-like"/>
    <property type="match status" value="1"/>
</dbReference>
<sequence>MTEICLVRHGQTDWNLNHIIQGREDIPLNETGKQQAYDSARFLSGEKWDTIITSPLSRAKETAMAIAEFTNIDQIIEDVRFVEREFGEASGKPVSEFHDHIYHDNVVGMETNELLIKRAFHALQDIAEIHKDKRIVIVAHSHTIKAILHAIDPIKVPFQTVLKNACANYIEYKDGNWKIKAFNVSEHINS</sequence>
<evidence type="ECO:0000313" key="3">
    <source>
        <dbReference type="EMBL" id="GGI14474.1"/>
    </source>
</evidence>
<dbReference type="InterPro" id="IPR029033">
    <property type="entry name" value="His_PPase_superfam"/>
</dbReference>
<organism evidence="3 4">
    <name type="scientific">Gottfriedia solisilvae</name>
    <dbReference type="NCBI Taxonomy" id="1516104"/>
    <lineage>
        <taxon>Bacteria</taxon>
        <taxon>Bacillati</taxon>
        <taxon>Bacillota</taxon>
        <taxon>Bacilli</taxon>
        <taxon>Bacillales</taxon>
        <taxon>Bacillaceae</taxon>
        <taxon>Gottfriedia</taxon>
    </lineage>
</organism>
<name>A0A8J3AIN6_9BACI</name>
<evidence type="ECO:0000313" key="4">
    <source>
        <dbReference type="Proteomes" id="UP000626244"/>
    </source>
</evidence>
<dbReference type="PANTHER" id="PTHR48100">
    <property type="entry name" value="BROAD-SPECIFICITY PHOSPHATASE YOR283W-RELATED"/>
    <property type="match status" value="1"/>
</dbReference>
<dbReference type="OrthoDB" id="9782128at2"/>
<feature type="active site" description="Tele-phosphohistidine intermediate" evidence="1">
    <location>
        <position position="9"/>
    </location>
</feature>
<feature type="active site" description="Proton donor/acceptor" evidence="1">
    <location>
        <position position="83"/>
    </location>
</feature>
<accession>A0A8J3AIN6</accession>
<proteinExistence type="predicted"/>
<dbReference type="GO" id="GO:0016791">
    <property type="term" value="F:phosphatase activity"/>
    <property type="evidence" value="ECO:0007669"/>
    <property type="project" value="TreeGrafter"/>
</dbReference>
<dbReference type="Proteomes" id="UP000626244">
    <property type="component" value="Unassembled WGS sequence"/>
</dbReference>
<dbReference type="GO" id="GO:0005737">
    <property type="term" value="C:cytoplasm"/>
    <property type="evidence" value="ECO:0007669"/>
    <property type="project" value="TreeGrafter"/>
</dbReference>
<reference evidence="4" key="1">
    <citation type="journal article" date="2019" name="Int. J. Syst. Evol. Microbiol.">
        <title>The Global Catalogue of Microorganisms (GCM) 10K type strain sequencing project: providing services to taxonomists for standard genome sequencing and annotation.</title>
        <authorList>
            <consortium name="The Broad Institute Genomics Platform"/>
            <consortium name="The Broad Institute Genome Sequencing Center for Infectious Disease"/>
            <person name="Wu L."/>
            <person name="Ma J."/>
        </authorList>
    </citation>
    <scope>NUCLEOTIDE SEQUENCE [LARGE SCALE GENOMIC DNA]</scope>
    <source>
        <strain evidence="4">CGMCC 1.14993</strain>
    </source>
</reference>
<dbReference type="SUPFAM" id="SSF53254">
    <property type="entry name" value="Phosphoglycerate mutase-like"/>
    <property type="match status" value="1"/>
</dbReference>
<dbReference type="InterPro" id="IPR013078">
    <property type="entry name" value="His_Pase_superF_clade-1"/>
</dbReference>